<evidence type="ECO:0000313" key="4">
    <source>
        <dbReference type="Proteomes" id="UP000187209"/>
    </source>
</evidence>
<feature type="region of interest" description="Disordered" evidence="1">
    <location>
        <begin position="54"/>
        <end position="87"/>
    </location>
</feature>
<dbReference type="EMBL" id="MPUH01000057">
    <property type="protein sequence ID" value="OMJ92650.1"/>
    <property type="molecule type" value="Genomic_DNA"/>
</dbReference>
<evidence type="ECO:0000313" key="3">
    <source>
        <dbReference type="EMBL" id="OMJ92650.1"/>
    </source>
</evidence>
<dbReference type="OrthoDB" id="317862at2759"/>
<evidence type="ECO:0000259" key="2">
    <source>
        <dbReference type="Pfam" id="PF07534"/>
    </source>
</evidence>
<dbReference type="Proteomes" id="UP000187209">
    <property type="component" value="Unassembled WGS sequence"/>
</dbReference>
<sequence length="268" mass="30615">MSDFLVCDECNKGEISIFQEENKIEEYICIFCKHGEAECLVDGQPTCVTCKMNKKNQQKSPSGSIRSNNSSKQSIPKRRQTEALKSEVPKNMADQLKQCIDIYNHKRGDSSVSVEFFKAHKFLQKYINHNFNELVVLYTTKNDGFKGSTFHARCDDCKNGLIIIISLTLGYEIGAFTWKGIRKGISQANDSQMGGVFIKPDLFELVPFKDNSVFSLQEGIRFSSDNDLYLNFDVKEKSICNFDPRLKGNAMWTTYIENISIYKLQILE</sequence>
<evidence type="ECO:0000256" key="1">
    <source>
        <dbReference type="SAM" id="MobiDB-lite"/>
    </source>
</evidence>
<feature type="compositionally biased region" description="Low complexity" evidence="1">
    <location>
        <begin position="59"/>
        <end position="74"/>
    </location>
</feature>
<comment type="caution">
    <text evidence="3">The sequence shown here is derived from an EMBL/GenBank/DDBJ whole genome shotgun (WGS) entry which is preliminary data.</text>
</comment>
<name>A0A1R2CUK7_9CILI</name>
<reference evidence="3 4" key="1">
    <citation type="submission" date="2016-11" db="EMBL/GenBank/DDBJ databases">
        <title>The macronuclear genome of Stentor coeruleus: a giant cell with tiny introns.</title>
        <authorList>
            <person name="Slabodnick M."/>
            <person name="Ruby J.G."/>
            <person name="Reiff S.B."/>
            <person name="Swart E.C."/>
            <person name="Gosai S."/>
            <person name="Prabakaran S."/>
            <person name="Witkowska E."/>
            <person name="Larue G.E."/>
            <person name="Fisher S."/>
            <person name="Freeman R.M."/>
            <person name="Gunawardena J."/>
            <person name="Chu W."/>
            <person name="Stover N.A."/>
            <person name="Gregory B.D."/>
            <person name="Nowacki M."/>
            <person name="Derisi J."/>
            <person name="Roy S.W."/>
            <person name="Marshall W.F."/>
            <person name="Sood P."/>
        </authorList>
    </citation>
    <scope>NUCLEOTIDE SEQUENCE [LARGE SCALE GENOMIC DNA]</scope>
    <source>
        <strain evidence="3">WM001</strain>
    </source>
</reference>
<feature type="domain" description="TLDc" evidence="2">
    <location>
        <begin position="126"/>
        <end position="192"/>
    </location>
</feature>
<dbReference type="AlphaFoldDB" id="A0A1R2CUK7"/>
<proteinExistence type="predicted"/>
<protein>
    <recommendedName>
        <fullName evidence="2">TLDc domain-containing protein</fullName>
    </recommendedName>
</protein>
<keyword evidence="4" id="KW-1185">Reference proteome</keyword>
<organism evidence="3 4">
    <name type="scientific">Stentor coeruleus</name>
    <dbReference type="NCBI Taxonomy" id="5963"/>
    <lineage>
        <taxon>Eukaryota</taxon>
        <taxon>Sar</taxon>
        <taxon>Alveolata</taxon>
        <taxon>Ciliophora</taxon>
        <taxon>Postciliodesmatophora</taxon>
        <taxon>Heterotrichea</taxon>
        <taxon>Heterotrichida</taxon>
        <taxon>Stentoridae</taxon>
        <taxon>Stentor</taxon>
    </lineage>
</organism>
<accession>A0A1R2CUK7</accession>
<dbReference type="InterPro" id="IPR006571">
    <property type="entry name" value="TLDc_dom"/>
</dbReference>
<dbReference type="Pfam" id="PF07534">
    <property type="entry name" value="TLD"/>
    <property type="match status" value="1"/>
</dbReference>
<gene>
    <name evidence="3" type="ORF">SteCoe_4523</name>
</gene>